<dbReference type="InterPro" id="IPR003511">
    <property type="entry name" value="HORMA_dom"/>
</dbReference>
<evidence type="ECO:0000313" key="3">
    <source>
        <dbReference type="Proteomes" id="UP001165122"/>
    </source>
</evidence>
<dbReference type="AlphaFoldDB" id="A0A9W7A5U0"/>
<dbReference type="Pfam" id="PF02301">
    <property type="entry name" value="HORMA"/>
    <property type="match status" value="1"/>
</dbReference>
<name>A0A9W7A5U0_9STRA</name>
<feature type="domain" description="HORMA" evidence="1">
    <location>
        <begin position="4"/>
        <end position="227"/>
    </location>
</feature>
<evidence type="ECO:0000259" key="1">
    <source>
        <dbReference type="Pfam" id="PF02301"/>
    </source>
</evidence>
<reference evidence="3" key="1">
    <citation type="journal article" date="2023" name="Commun. Biol.">
        <title>Genome analysis of Parmales, the sister group of diatoms, reveals the evolutionary specialization of diatoms from phago-mixotrophs to photoautotrophs.</title>
        <authorList>
            <person name="Ban H."/>
            <person name="Sato S."/>
            <person name="Yoshikawa S."/>
            <person name="Yamada K."/>
            <person name="Nakamura Y."/>
            <person name="Ichinomiya M."/>
            <person name="Sato N."/>
            <person name="Blanc-Mathieu R."/>
            <person name="Endo H."/>
            <person name="Kuwata A."/>
            <person name="Ogata H."/>
        </authorList>
    </citation>
    <scope>NUCLEOTIDE SEQUENCE [LARGE SCALE GENOMIC DNA]</scope>
    <source>
        <strain evidence="3">NIES 3700</strain>
    </source>
</reference>
<dbReference type="Proteomes" id="UP001165122">
    <property type="component" value="Unassembled WGS sequence"/>
</dbReference>
<dbReference type="OrthoDB" id="10568628at2759"/>
<gene>
    <name evidence="2" type="ORF">TrLO_g2970</name>
</gene>
<accession>A0A9W7A5U0</accession>
<dbReference type="EMBL" id="BRXW01000518">
    <property type="protein sequence ID" value="GMH62484.1"/>
    <property type="molecule type" value="Genomic_DNA"/>
</dbReference>
<comment type="caution">
    <text evidence="2">The sequence shown here is derived from an EMBL/GenBank/DDBJ whole genome shotgun (WGS) entry which is preliminary data.</text>
</comment>
<sequence length="311" mass="34575">MTTINDKLSLLIGTIAFANSFFPSTSFTLVTLGSEGPQFPNKDDRHPSKKQKLIAQSPLPRTYYTLNEAASEGGGKSLMNWLNHGVLAKLSKGHLCRFTLAVYTVRYDNTELDVLGYSDPTSNSSKASLLTYEFTVDEKVEEEEGEGFLEVLEELREEERRRDMGLWKVEGLQRFISMEIEYVEEEREEGKENVAPTMFSEPSPMSCMDGASVMEHTDLGFFSTEKHVITVHINKRGTENKAALALFAALPTDQINVAPTPATQQFTPANAPSDQINGDPYFSPMATSEVSTLIMQTQTPSTVDLTQGIFF</sequence>
<organism evidence="2 3">
    <name type="scientific">Triparma laevis f. longispina</name>
    <dbReference type="NCBI Taxonomy" id="1714387"/>
    <lineage>
        <taxon>Eukaryota</taxon>
        <taxon>Sar</taxon>
        <taxon>Stramenopiles</taxon>
        <taxon>Ochrophyta</taxon>
        <taxon>Bolidophyceae</taxon>
        <taxon>Parmales</taxon>
        <taxon>Triparmaceae</taxon>
        <taxon>Triparma</taxon>
    </lineage>
</organism>
<evidence type="ECO:0000313" key="2">
    <source>
        <dbReference type="EMBL" id="GMH62484.1"/>
    </source>
</evidence>
<keyword evidence="3" id="KW-1185">Reference proteome</keyword>
<protein>
    <recommendedName>
        <fullName evidence="1">HORMA domain-containing protein</fullName>
    </recommendedName>
</protein>
<proteinExistence type="predicted"/>